<feature type="region of interest" description="Disordered" evidence="1">
    <location>
        <begin position="267"/>
        <end position="287"/>
    </location>
</feature>
<organism evidence="3 4">
    <name type="scientific">Naasia aerilata</name>
    <dbReference type="NCBI Taxonomy" id="1162966"/>
    <lineage>
        <taxon>Bacteria</taxon>
        <taxon>Bacillati</taxon>
        <taxon>Actinomycetota</taxon>
        <taxon>Actinomycetes</taxon>
        <taxon>Micrococcales</taxon>
        <taxon>Microbacteriaceae</taxon>
        <taxon>Naasia</taxon>
    </lineage>
</organism>
<keyword evidence="4" id="KW-1185">Reference proteome</keyword>
<feature type="domain" description="Alpha/beta hydrolase" evidence="2">
    <location>
        <begin position="3"/>
        <end position="430"/>
    </location>
</feature>
<proteinExistence type="predicted"/>
<sequence>MGVDLVAAGYVEEEHVLDGVATVWRHDENGARVAARRDVPFRTRVLVRRPADHAAASGLVQVEPLHPDLDSALVWNAIHPWLIRGGHAWMGVTVFPHIAELLRETIDPRRYAGINIPAAGQEYDILGAAVSALVGGEFGTAPERVILSGMSATGSFCRVVLQDGFAADWTRPDGRPLLDGIVIGISSGGAGAAGYPPLSPGDAEIAADDPRRTIAARRTIAFEVLSETEAETHEHVTRADSDGSDDRYRLYEIAGTAHIEARPSVLTNQQQHERRGGGRPAFDTTEQRGDGRFDLYLRGAFEVLHRWLADGVVPPRAERFAHRPGTESLERDADGNVLGGVRPPWIRVPTAVYAPHSTASDECEPPPEWMPFSRPDMLARLVGSRRPFPLAELRKRYATRADYLDRFAEAVRAEVGFGLLLPEDADELLREAPLRWRG</sequence>
<protein>
    <recommendedName>
        <fullName evidence="2">Alpha/beta hydrolase domain-containing protein</fullName>
    </recommendedName>
</protein>
<evidence type="ECO:0000313" key="3">
    <source>
        <dbReference type="EMBL" id="BDZ46044.1"/>
    </source>
</evidence>
<dbReference type="EMBL" id="AP027731">
    <property type="protein sequence ID" value="BDZ46044.1"/>
    <property type="molecule type" value="Genomic_DNA"/>
</dbReference>
<dbReference type="InterPro" id="IPR045394">
    <property type="entry name" value="Abhydrolase_dom"/>
</dbReference>
<accession>A0ABM8GCS6</accession>
<dbReference type="Pfam" id="PF20091">
    <property type="entry name" value="Abhydrolase_10"/>
    <property type="match status" value="1"/>
</dbReference>
<gene>
    <name evidence="3" type="ORF">GCM10025866_19530</name>
</gene>
<name>A0ABM8GCS6_9MICO</name>
<reference evidence="4" key="1">
    <citation type="journal article" date="2019" name="Int. J. Syst. Evol. Microbiol.">
        <title>The Global Catalogue of Microorganisms (GCM) 10K type strain sequencing project: providing services to taxonomists for standard genome sequencing and annotation.</title>
        <authorList>
            <consortium name="The Broad Institute Genomics Platform"/>
            <consortium name="The Broad Institute Genome Sequencing Center for Infectious Disease"/>
            <person name="Wu L."/>
            <person name="Ma J."/>
        </authorList>
    </citation>
    <scope>NUCLEOTIDE SEQUENCE [LARGE SCALE GENOMIC DNA]</scope>
    <source>
        <strain evidence="4">NBRC 108725</strain>
    </source>
</reference>
<evidence type="ECO:0000313" key="4">
    <source>
        <dbReference type="Proteomes" id="UP001321498"/>
    </source>
</evidence>
<dbReference type="RefSeq" id="WP_286276147.1">
    <property type="nucleotide sequence ID" value="NZ_AP027731.1"/>
</dbReference>
<evidence type="ECO:0000256" key="1">
    <source>
        <dbReference type="SAM" id="MobiDB-lite"/>
    </source>
</evidence>
<dbReference type="Proteomes" id="UP001321498">
    <property type="component" value="Chromosome"/>
</dbReference>
<evidence type="ECO:0000259" key="2">
    <source>
        <dbReference type="Pfam" id="PF20091"/>
    </source>
</evidence>